<dbReference type="STRING" id="36842.SAMN02194393_04699"/>
<name>A0A1T5MGZ7_9FIRM</name>
<dbReference type="Pfam" id="PF17820">
    <property type="entry name" value="PDZ_6"/>
    <property type="match status" value="1"/>
</dbReference>
<dbReference type="Gene3D" id="3.20.20.70">
    <property type="entry name" value="Aldolase class I"/>
    <property type="match status" value="1"/>
</dbReference>
<evidence type="ECO:0000313" key="4">
    <source>
        <dbReference type="EMBL" id="SKC87343.1"/>
    </source>
</evidence>
<accession>A0A1T5MGZ7</accession>
<gene>
    <name evidence="4" type="ORF">SAMN02194393_04699</name>
</gene>
<feature type="domain" description="DUF512" evidence="1">
    <location>
        <begin position="224"/>
        <end position="426"/>
    </location>
</feature>
<dbReference type="InterPro" id="IPR041489">
    <property type="entry name" value="PDZ_6"/>
</dbReference>
<keyword evidence="5" id="KW-1185">Reference proteome</keyword>
<dbReference type="InterPro" id="IPR013785">
    <property type="entry name" value="Aldolase_TIM"/>
</dbReference>
<dbReference type="Proteomes" id="UP000190285">
    <property type="component" value="Unassembled WGS sequence"/>
</dbReference>
<dbReference type="InterPro" id="IPR007549">
    <property type="entry name" value="DUF512"/>
</dbReference>
<feature type="domain" description="PDZ" evidence="2">
    <location>
        <begin position="9"/>
        <end position="51"/>
    </location>
</feature>
<dbReference type="Pfam" id="PF04459">
    <property type="entry name" value="DUF512"/>
    <property type="match status" value="1"/>
</dbReference>
<feature type="domain" description="Putative radical SAM N-terminal" evidence="3">
    <location>
        <begin position="71"/>
        <end position="221"/>
    </location>
</feature>
<proteinExistence type="predicted"/>
<dbReference type="InterPro" id="IPR036034">
    <property type="entry name" value="PDZ_sf"/>
</dbReference>
<evidence type="ECO:0000259" key="2">
    <source>
        <dbReference type="Pfam" id="PF17820"/>
    </source>
</evidence>
<dbReference type="Pfam" id="PF19238">
    <property type="entry name" value="Radical_SAM_2"/>
    <property type="match status" value="1"/>
</dbReference>
<dbReference type="SUPFAM" id="SSF50156">
    <property type="entry name" value="PDZ domain-like"/>
    <property type="match status" value="1"/>
</dbReference>
<evidence type="ECO:0000313" key="5">
    <source>
        <dbReference type="Proteomes" id="UP000190285"/>
    </source>
</evidence>
<dbReference type="OrthoDB" id="9774724at2"/>
<sequence length="439" mass="50633">MKKEKYKNIVANVEENSIAEEMGIEQGDILISINEKKVTDIIDYLFLISDNYLEIEIEKSNGEIWILEIDKEYDEDLGIEFNNPILDKAKSCKNKCIFCFIDQLPPHMRESLYFKDDDSRLSFLQGNFLTLTNLSDNDIDRIIEYNISPINVSIHTTNPELRREMLNNKNAGNILKRIRKLTENRILINGQIVLCPDVNDSVELDNTIKDLYPLYPNLHSLAVVPVGLTKFRENLYPLKIFNKEKAYKVITQVSKWQEKLKEKIGTNFVYLSDEFYIIAKEFLPRYEDYEGFPQIENGVGLIRKLEKEFDEYLLSLPKGLEIDKTVNIVTGVSAAEFMKELAKKLTDRISKLKIQVYPIKNNFFGETITVSGLITGQDIIKQLDNKELGDSILIPKSMLKSDESIFLDDVKVKDIEKYFGKKVIVSDVNGKSLIDNIIK</sequence>
<evidence type="ECO:0000259" key="3">
    <source>
        <dbReference type="Pfam" id="PF19238"/>
    </source>
</evidence>
<dbReference type="Gene3D" id="2.30.42.10">
    <property type="match status" value="1"/>
</dbReference>
<dbReference type="EMBL" id="FUZT01000015">
    <property type="protein sequence ID" value="SKC87343.1"/>
    <property type="molecule type" value="Genomic_DNA"/>
</dbReference>
<dbReference type="InterPro" id="IPR058240">
    <property type="entry name" value="rSAM_sf"/>
</dbReference>
<protein>
    <submittedName>
        <fullName evidence="4">Putative radical SAM enzyme, TIGR03279 family</fullName>
    </submittedName>
</protein>
<reference evidence="5" key="1">
    <citation type="submission" date="2017-02" db="EMBL/GenBank/DDBJ databases">
        <authorList>
            <person name="Varghese N."/>
            <person name="Submissions S."/>
        </authorList>
    </citation>
    <scope>NUCLEOTIDE SEQUENCE [LARGE SCALE GENOMIC DNA]</scope>
    <source>
        <strain evidence="5">M1</strain>
    </source>
</reference>
<dbReference type="RefSeq" id="WP_079495189.1">
    <property type="nucleotide sequence ID" value="NZ_FUZT01000015.1"/>
</dbReference>
<organism evidence="4 5">
    <name type="scientific">Maledivibacter halophilus</name>
    <dbReference type="NCBI Taxonomy" id="36842"/>
    <lineage>
        <taxon>Bacteria</taxon>
        <taxon>Bacillati</taxon>
        <taxon>Bacillota</taxon>
        <taxon>Clostridia</taxon>
        <taxon>Peptostreptococcales</taxon>
        <taxon>Caminicellaceae</taxon>
        <taxon>Maledivibacter</taxon>
    </lineage>
</organism>
<dbReference type="InterPro" id="IPR045375">
    <property type="entry name" value="Put_radical_SAM-like_N"/>
</dbReference>
<dbReference type="SUPFAM" id="SSF102114">
    <property type="entry name" value="Radical SAM enzymes"/>
    <property type="match status" value="1"/>
</dbReference>
<evidence type="ECO:0000259" key="1">
    <source>
        <dbReference type="Pfam" id="PF04459"/>
    </source>
</evidence>
<dbReference type="AlphaFoldDB" id="A0A1T5MGZ7"/>